<dbReference type="RefSeq" id="WP_011971661.1">
    <property type="nucleotide sequence ID" value="NC_009633.1"/>
</dbReference>
<dbReference type="Proteomes" id="UP000001572">
    <property type="component" value="Chromosome"/>
</dbReference>
<dbReference type="KEGG" id="amt:Amet_0526"/>
<dbReference type="AlphaFoldDB" id="A6TKN5"/>
<evidence type="ECO:0000313" key="3">
    <source>
        <dbReference type="Proteomes" id="UP000001572"/>
    </source>
</evidence>
<keyword evidence="1" id="KW-0472">Membrane</keyword>
<feature type="transmembrane region" description="Helical" evidence="1">
    <location>
        <begin position="113"/>
        <end position="129"/>
    </location>
</feature>
<name>A6TKN5_ALKMQ</name>
<sequence length="145" mass="16220">MKRISIICMIILLFAFTVSPVYAHKMLIEPIEDGVIKVNYEDGSVSSRTEVVVYDSNGAEILTGSLDENGYFYYDTDLDATRIVADDGLGHRVEWQVGDPAVYSNHGSKWKKISLVVAIFVVIGSVFFLRNKKAKEKELLGTPRD</sequence>
<dbReference type="EMBL" id="CP000724">
    <property type="protein sequence ID" value="ABR46753.1"/>
    <property type="molecule type" value="Genomic_DNA"/>
</dbReference>
<organism evidence="2 3">
    <name type="scientific">Alkaliphilus metalliredigens (strain QYMF)</name>
    <dbReference type="NCBI Taxonomy" id="293826"/>
    <lineage>
        <taxon>Bacteria</taxon>
        <taxon>Bacillati</taxon>
        <taxon>Bacillota</taxon>
        <taxon>Clostridia</taxon>
        <taxon>Peptostreptococcales</taxon>
        <taxon>Natronincolaceae</taxon>
        <taxon>Alkaliphilus</taxon>
    </lineage>
</organism>
<proteinExistence type="predicted"/>
<dbReference type="HOGENOM" id="CLU_1863030_0_0_9"/>
<dbReference type="eggNOG" id="ENOG50331ME">
    <property type="taxonomic scope" value="Bacteria"/>
</dbReference>
<protein>
    <submittedName>
        <fullName evidence="2">Uncharacterized protein</fullName>
    </submittedName>
</protein>
<accession>A6TKN5</accession>
<evidence type="ECO:0000313" key="2">
    <source>
        <dbReference type="EMBL" id="ABR46753.1"/>
    </source>
</evidence>
<gene>
    <name evidence="2" type="ordered locus">Amet_0526</name>
</gene>
<dbReference type="STRING" id="293826.Amet_0526"/>
<evidence type="ECO:0000256" key="1">
    <source>
        <dbReference type="SAM" id="Phobius"/>
    </source>
</evidence>
<keyword evidence="3" id="KW-1185">Reference proteome</keyword>
<dbReference type="OrthoDB" id="2886722at2"/>
<keyword evidence="1" id="KW-1133">Transmembrane helix</keyword>
<keyword evidence="1" id="KW-0812">Transmembrane</keyword>
<reference evidence="3" key="1">
    <citation type="journal article" date="2016" name="Genome Announc.">
        <title>Complete genome sequence of Alkaliphilus metalliredigens strain QYMF, an alkaliphilic and metal-reducing bacterium isolated from borax-contaminated leachate ponds.</title>
        <authorList>
            <person name="Hwang C."/>
            <person name="Copeland A."/>
            <person name="Lucas S."/>
            <person name="Lapidus A."/>
            <person name="Barry K."/>
            <person name="Detter J.C."/>
            <person name="Glavina Del Rio T."/>
            <person name="Hammon N."/>
            <person name="Israni S."/>
            <person name="Dalin E."/>
            <person name="Tice H."/>
            <person name="Pitluck S."/>
            <person name="Chertkov O."/>
            <person name="Brettin T."/>
            <person name="Bruce D."/>
            <person name="Han C."/>
            <person name="Schmutz J."/>
            <person name="Larimer F."/>
            <person name="Land M.L."/>
            <person name="Hauser L."/>
            <person name="Kyrpides N."/>
            <person name="Mikhailova N."/>
            <person name="Ye Q."/>
            <person name="Zhou J."/>
            <person name="Richardson P."/>
            <person name="Fields M.W."/>
        </authorList>
    </citation>
    <scope>NUCLEOTIDE SEQUENCE [LARGE SCALE GENOMIC DNA]</scope>
    <source>
        <strain evidence="3">QYMF</strain>
    </source>
</reference>